<name>A0A6N9Q7E7_9BACL</name>
<dbReference type="HAMAP" id="MF_01161">
    <property type="entry name" value="tRNA_Ile_lys_synt"/>
    <property type="match status" value="1"/>
</dbReference>
<dbReference type="SUPFAM" id="SSF56037">
    <property type="entry name" value="PheT/TilS domain"/>
    <property type="match status" value="1"/>
</dbReference>
<reference evidence="10 11" key="1">
    <citation type="submission" date="2019-01" db="EMBL/GenBank/DDBJ databases">
        <title>Chengkuizengella sp. nov., isolated from deep-sea sediment of East Pacific Ocean.</title>
        <authorList>
            <person name="Yang J."/>
            <person name="Lai Q."/>
            <person name="Shao Z."/>
        </authorList>
    </citation>
    <scope>NUCLEOTIDE SEQUENCE [LARGE SCALE GENOMIC DNA]</scope>
    <source>
        <strain evidence="10 11">YPA3-1-1</strain>
    </source>
</reference>
<dbReference type="PANTHER" id="PTHR43033">
    <property type="entry name" value="TRNA(ILE)-LYSIDINE SYNTHASE-RELATED"/>
    <property type="match status" value="1"/>
</dbReference>
<gene>
    <name evidence="8 10" type="primary">tilS</name>
    <name evidence="10" type="ORF">ERL59_17890</name>
</gene>
<dbReference type="SUPFAM" id="SSF52402">
    <property type="entry name" value="Adenine nucleotide alpha hydrolases-like"/>
    <property type="match status" value="1"/>
</dbReference>
<dbReference type="NCBIfam" id="TIGR02432">
    <property type="entry name" value="lysidine_TilS_N"/>
    <property type="match status" value="1"/>
</dbReference>
<comment type="catalytic activity">
    <reaction evidence="7 8">
        <text>cytidine(34) in tRNA(Ile2) + L-lysine + ATP = lysidine(34) in tRNA(Ile2) + AMP + diphosphate + H(+)</text>
        <dbReference type="Rhea" id="RHEA:43744"/>
        <dbReference type="Rhea" id="RHEA-COMP:10625"/>
        <dbReference type="Rhea" id="RHEA-COMP:10670"/>
        <dbReference type="ChEBI" id="CHEBI:15378"/>
        <dbReference type="ChEBI" id="CHEBI:30616"/>
        <dbReference type="ChEBI" id="CHEBI:32551"/>
        <dbReference type="ChEBI" id="CHEBI:33019"/>
        <dbReference type="ChEBI" id="CHEBI:82748"/>
        <dbReference type="ChEBI" id="CHEBI:83665"/>
        <dbReference type="ChEBI" id="CHEBI:456215"/>
        <dbReference type="EC" id="6.3.4.19"/>
    </reaction>
</comment>
<dbReference type="AlphaFoldDB" id="A0A6N9Q7E7"/>
<keyword evidence="3 8" id="KW-0436">Ligase</keyword>
<keyword evidence="11" id="KW-1185">Reference proteome</keyword>
<evidence type="ECO:0000313" key="10">
    <source>
        <dbReference type="EMBL" id="NBI30825.1"/>
    </source>
</evidence>
<dbReference type="Proteomes" id="UP000448943">
    <property type="component" value="Unassembled WGS sequence"/>
</dbReference>
<organism evidence="10 11">
    <name type="scientific">Chengkuizengella marina</name>
    <dbReference type="NCBI Taxonomy" id="2507566"/>
    <lineage>
        <taxon>Bacteria</taxon>
        <taxon>Bacillati</taxon>
        <taxon>Bacillota</taxon>
        <taxon>Bacilli</taxon>
        <taxon>Bacillales</taxon>
        <taxon>Paenibacillaceae</taxon>
        <taxon>Chengkuizengella</taxon>
    </lineage>
</organism>
<evidence type="ECO:0000256" key="6">
    <source>
        <dbReference type="ARBA" id="ARBA00022840"/>
    </source>
</evidence>
<feature type="binding site" evidence="8">
    <location>
        <begin position="28"/>
        <end position="33"/>
    </location>
    <ligand>
        <name>ATP</name>
        <dbReference type="ChEBI" id="CHEBI:30616"/>
    </ligand>
</feature>
<dbReference type="GO" id="GO:0006400">
    <property type="term" value="P:tRNA modification"/>
    <property type="evidence" value="ECO:0007669"/>
    <property type="project" value="UniProtKB-UniRule"/>
</dbReference>
<evidence type="ECO:0000259" key="9">
    <source>
        <dbReference type="SMART" id="SM00977"/>
    </source>
</evidence>
<sequence length="474" mass="55491">MGLVQNIEKLIKEKHLFEVGETIIVALSGGPDSMALLHILHTLSSKWNFKLIAVHINHQFRGSEADQEEILVQQWCNDLKVHCEIGKIDVPAYIEQTGKNAQVAAREKRYDFLFQIAKKYGSRKITLAHHANDQAETILMRLIRGTGPEGLAGISMKRMENKMNLIRPLLHIYKSEILSYCHYNQLNYTLDSSNQQRKYFRNEVRLDVIPYLKKYNHKLEQSLNRLSDMMSEEQSFLDQETNRYFKEIIKENQYGFYFSRKTFISLHIALQRRLIKLILSYLCSEPYLFDYKIIEMSRVAIEQNATSTMSLDISEQIFFIREYDQVEFSNQKPNNDLSFSYQIEENTNQLEVLEANALFQFTEQTVSKSDLDHLINGRLNTEVIFDMNQLFFPLYIRNRKPGDRMKLKGLNGTKKVKNIFIDEKIPPSKREKIPLLVDAKQQVLWIPGIRVSSHAVLEEKTSRILHIQYKNSIL</sequence>
<dbReference type="InterPro" id="IPR012795">
    <property type="entry name" value="tRNA_Ile_lys_synt_N"/>
</dbReference>
<comment type="function">
    <text evidence="8">Ligates lysine onto the cytidine present at position 34 of the AUA codon-specific tRNA(Ile) that contains the anticodon CAU, in an ATP-dependent manner. Cytidine is converted to lysidine, thus changing the amino acid specificity of the tRNA from methionine to isoleucine.</text>
</comment>
<proteinExistence type="inferred from homology"/>
<comment type="similarity">
    <text evidence="8">Belongs to the tRNA(Ile)-lysidine synthase family.</text>
</comment>
<keyword evidence="2 8" id="KW-0963">Cytoplasm</keyword>
<dbReference type="PANTHER" id="PTHR43033:SF1">
    <property type="entry name" value="TRNA(ILE)-LYSIDINE SYNTHASE-RELATED"/>
    <property type="match status" value="1"/>
</dbReference>
<dbReference type="InterPro" id="IPR011063">
    <property type="entry name" value="TilS/TtcA_N"/>
</dbReference>
<dbReference type="RefSeq" id="WP_160647635.1">
    <property type="nucleotide sequence ID" value="NZ_SIJB01000042.1"/>
</dbReference>
<comment type="domain">
    <text evidence="8">The N-terminal region contains the highly conserved SGGXDS motif, predicted to be a P-loop motif involved in ATP binding.</text>
</comment>
<keyword evidence="5 8" id="KW-0547">Nucleotide-binding</keyword>
<dbReference type="EMBL" id="SIJB01000042">
    <property type="protein sequence ID" value="NBI30825.1"/>
    <property type="molecule type" value="Genomic_DNA"/>
</dbReference>
<dbReference type="InterPro" id="IPR014729">
    <property type="entry name" value="Rossmann-like_a/b/a_fold"/>
</dbReference>
<dbReference type="InterPro" id="IPR012796">
    <property type="entry name" value="Lysidine-tRNA-synth_C"/>
</dbReference>
<protein>
    <recommendedName>
        <fullName evidence="8">tRNA(Ile)-lysidine synthase</fullName>
        <ecNumber evidence="8">6.3.4.19</ecNumber>
    </recommendedName>
    <alternativeName>
        <fullName evidence="8">tRNA(Ile)-2-lysyl-cytidine synthase</fullName>
    </alternativeName>
    <alternativeName>
        <fullName evidence="8">tRNA(Ile)-lysidine synthetase</fullName>
    </alternativeName>
</protein>
<accession>A0A6N9Q7E7</accession>
<evidence type="ECO:0000256" key="7">
    <source>
        <dbReference type="ARBA" id="ARBA00048539"/>
    </source>
</evidence>
<dbReference type="Gene3D" id="1.20.59.20">
    <property type="match status" value="1"/>
</dbReference>
<evidence type="ECO:0000256" key="5">
    <source>
        <dbReference type="ARBA" id="ARBA00022741"/>
    </source>
</evidence>
<dbReference type="InterPro" id="IPR012094">
    <property type="entry name" value="tRNA_Ile_lys_synt"/>
</dbReference>
<dbReference type="EC" id="6.3.4.19" evidence="8"/>
<evidence type="ECO:0000256" key="8">
    <source>
        <dbReference type="HAMAP-Rule" id="MF_01161"/>
    </source>
</evidence>
<comment type="caution">
    <text evidence="10">The sequence shown here is derived from an EMBL/GenBank/DDBJ whole genome shotgun (WGS) entry which is preliminary data.</text>
</comment>
<evidence type="ECO:0000256" key="4">
    <source>
        <dbReference type="ARBA" id="ARBA00022694"/>
    </source>
</evidence>
<evidence type="ECO:0000313" key="11">
    <source>
        <dbReference type="Proteomes" id="UP000448943"/>
    </source>
</evidence>
<keyword evidence="6 8" id="KW-0067">ATP-binding</keyword>
<dbReference type="CDD" id="cd01992">
    <property type="entry name" value="TilS_N"/>
    <property type="match status" value="1"/>
</dbReference>
<dbReference type="SMART" id="SM00977">
    <property type="entry name" value="TilS_C"/>
    <property type="match status" value="1"/>
</dbReference>
<dbReference type="Gene3D" id="3.40.50.620">
    <property type="entry name" value="HUPs"/>
    <property type="match status" value="1"/>
</dbReference>
<dbReference type="Pfam" id="PF11734">
    <property type="entry name" value="TilS_C"/>
    <property type="match status" value="1"/>
</dbReference>
<comment type="subcellular location">
    <subcellularLocation>
        <location evidence="1 8">Cytoplasm</location>
    </subcellularLocation>
</comment>
<keyword evidence="4 8" id="KW-0819">tRNA processing</keyword>
<dbReference type="SUPFAM" id="SSF82829">
    <property type="entry name" value="MesJ substrate recognition domain-like"/>
    <property type="match status" value="1"/>
</dbReference>
<dbReference type="GO" id="GO:0005524">
    <property type="term" value="F:ATP binding"/>
    <property type="evidence" value="ECO:0007669"/>
    <property type="project" value="UniProtKB-UniRule"/>
</dbReference>
<evidence type="ECO:0000256" key="1">
    <source>
        <dbReference type="ARBA" id="ARBA00004496"/>
    </source>
</evidence>
<feature type="domain" description="Lysidine-tRNA(Ile) synthetase C-terminal" evidence="9">
    <location>
        <begin position="394"/>
        <end position="467"/>
    </location>
</feature>
<evidence type="ECO:0000256" key="3">
    <source>
        <dbReference type="ARBA" id="ARBA00022598"/>
    </source>
</evidence>
<dbReference type="GO" id="GO:0032267">
    <property type="term" value="F:tRNA(Ile)-lysidine synthase activity"/>
    <property type="evidence" value="ECO:0007669"/>
    <property type="project" value="UniProtKB-EC"/>
</dbReference>
<evidence type="ECO:0000256" key="2">
    <source>
        <dbReference type="ARBA" id="ARBA00022490"/>
    </source>
</evidence>
<dbReference type="Pfam" id="PF01171">
    <property type="entry name" value="ATP_bind_3"/>
    <property type="match status" value="1"/>
</dbReference>
<dbReference type="OrthoDB" id="9807403at2"/>
<dbReference type="GO" id="GO:0005737">
    <property type="term" value="C:cytoplasm"/>
    <property type="evidence" value="ECO:0007669"/>
    <property type="project" value="UniProtKB-SubCell"/>
</dbReference>
<dbReference type="NCBIfam" id="TIGR02433">
    <property type="entry name" value="lysidine_TilS_C"/>
    <property type="match status" value="1"/>
</dbReference>